<dbReference type="InterPro" id="IPR050185">
    <property type="entry name" value="Ub_carboxyl-term_hydrolase"/>
</dbReference>
<dbReference type="PANTHER" id="PTHR21646">
    <property type="entry name" value="UBIQUITIN CARBOXYL-TERMINAL HYDROLASE"/>
    <property type="match status" value="1"/>
</dbReference>
<name>A0A642VCQ4_9ASCO</name>
<evidence type="ECO:0000313" key="10">
    <source>
        <dbReference type="EMBL" id="KAA8916925.1"/>
    </source>
</evidence>
<dbReference type="OrthoDB" id="292964at2759"/>
<dbReference type="AlphaFoldDB" id="A0A642VCQ4"/>
<dbReference type="EMBL" id="SWFS01000077">
    <property type="protein sequence ID" value="KAA8916925.1"/>
    <property type="molecule type" value="Genomic_DNA"/>
</dbReference>
<sequence>MRGTIGPRRHDSLSNTIPRNPTQRVRRFLSVVNWSDMRTVAWRAVLSDADENVSGYCSKIGQGVSFHRIAPCSSSRKGKRHCFCFTGDYTASNFGEADLGGLGACPQKISWYGRAFTNSFIGQEFKKDINANNPIGYGGQVAKGFGDLLEHVYSNKFSGSYAPRSFKSTIGRYGSAFAGYQQQDSQEFLAFLLDGLHEDLNRIKNKPATEKPELPDDKVNDVEAQKQLAKDCWELHKKRNESVVLDLFSGLYRSVLVCPSCQKVSITFDPFFDLTLPLPVDNTWVKKVTVVPQNKPPVEYKVVMDGHETIGYMKQYLAGKFGMNKDLLVPAEKYNGRFYTVHDDDEDIVTAKINSRDHVFVFELDREVEVANDENSPFLIPVYHRHQTSKNTGNVPARMDRGGSYFGEPFFITLTPEEAKDEELITNKIVAGYKQMSATWNELEDGVIPFALNYFQPRFNSRHAAIGFAMGGSGIKPLSERKPKPPKLPQKREEEKDEESGLEPMSEGVDEENMKESIQVPQQEETPAGSGSGISTPSTGEENRSSSSTNLQPILLSSDEEDSKDNTTNDRVSSWMNDNDGETESPNRSDTMMQVDDQDEEEEAPQQQEQGQFVFENEGLVVDWTHEAISEVLGGDSFSSPEYVENDDVIQLQKQVEERRKRGIYLSDCLDLFSKPEVLGEEDVWYCSRCKELRQATKTIDIWRVPEIFTVHLKRFSSFRSFSDKIDDVVQFPIESLDMSDRVGDPEHKEEGLVYDLFAVDNHYGGLGGGHYTACVKNFVNNKWYNFDDSRVSETNPENAITGAAYLLFYRRRSSKPLGTQEVASFVETMRERNYEPVIDDTTTTTPLSTTPGYDSASSFRGRGNVLGSSTSSLNNSSLPWGEPQLNFGRSPAFMDSESDASSTGAKAEDKDDSDYIDDDDLDDEEDEKMQES</sequence>
<protein>
    <recommendedName>
        <fullName evidence="3">ubiquitinyl hydrolase 1</fullName>
        <ecNumber evidence="3">3.4.19.12</ecNumber>
    </recommendedName>
</protein>
<evidence type="ECO:0000256" key="8">
    <source>
        <dbReference type="SAM" id="MobiDB-lite"/>
    </source>
</evidence>
<feature type="region of interest" description="Disordered" evidence="8">
    <location>
        <begin position="471"/>
        <end position="609"/>
    </location>
</feature>
<evidence type="ECO:0000256" key="4">
    <source>
        <dbReference type="ARBA" id="ARBA00022670"/>
    </source>
</evidence>
<evidence type="ECO:0000256" key="6">
    <source>
        <dbReference type="ARBA" id="ARBA00022801"/>
    </source>
</evidence>
<keyword evidence="4" id="KW-0645">Protease</keyword>
<gene>
    <name evidence="10" type="ORF">TRICI_000892</name>
</gene>
<feature type="region of interest" description="Disordered" evidence="8">
    <location>
        <begin position="837"/>
        <end position="933"/>
    </location>
</feature>
<dbReference type="EC" id="3.4.19.12" evidence="3"/>
<evidence type="ECO:0000256" key="7">
    <source>
        <dbReference type="ARBA" id="ARBA00022807"/>
    </source>
</evidence>
<dbReference type="SUPFAM" id="SSF54001">
    <property type="entry name" value="Cysteine proteinases"/>
    <property type="match status" value="1"/>
</dbReference>
<dbReference type="GO" id="GO:0016579">
    <property type="term" value="P:protein deubiquitination"/>
    <property type="evidence" value="ECO:0007669"/>
    <property type="project" value="InterPro"/>
</dbReference>
<proteinExistence type="inferred from homology"/>
<comment type="caution">
    <text evidence="10">The sequence shown here is derived from an EMBL/GenBank/DDBJ whole genome shotgun (WGS) entry which is preliminary data.</text>
</comment>
<dbReference type="Gene3D" id="3.90.70.10">
    <property type="entry name" value="Cysteine proteinases"/>
    <property type="match status" value="2"/>
</dbReference>
<dbReference type="Pfam" id="PF00443">
    <property type="entry name" value="UCH"/>
    <property type="match status" value="1"/>
</dbReference>
<keyword evidence="7" id="KW-0788">Thiol protease</keyword>
<feature type="compositionally biased region" description="Low complexity" evidence="8">
    <location>
        <begin position="866"/>
        <end position="879"/>
    </location>
</feature>
<evidence type="ECO:0000259" key="9">
    <source>
        <dbReference type="PROSITE" id="PS50235"/>
    </source>
</evidence>
<feature type="compositionally biased region" description="Acidic residues" evidence="8">
    <location>
        <begin position="911"/>
        <end position="933"/>
    </location>
</feature>
<comment type="similarity">
    <text evidence="2">Belongs to the peptidase C19 family.</text>
</comment>
<dbReference type="Proteomes" id="UP000761534">
    <property type="component" value="Unassembled WGS sequence"/>
</dbReference>
<keyword evidence="5" id="KW-0833">Ubl conjugation pathway</keyword>
<dbReference type="PROSITE" id="PS50235">
    <property type="entry name" value="USP_3"/>
    <property type="match status" value="1"/>
</dbReference>
<keyword evidence="11" id="KW-1185">Reference proteome</keyword>
<organism evidence="10 11">
    <name type="scientific">Trichomonascus ciferrii</name>
    <dbReference type="NCBI Taxonomy" id="44093"/>
    <lineage>
        <taxon>Eukaryota</taxon>
        <taxon>Fungi</taxon>
        <taxon>Dikarya</taxon>
        <taxon>Ascomycota</taxon>
        <taxon>Saccharomycotina</taxon>
        <taxon>Dipodascomycetes</taxon>
        <taxon>Dipodascales</taxon>
        <taxon>Trichomonascaceae</taxon>
        <taxon>Trichomonascus</taxon>
        <taxon>Trichomonascus ciferrii complex</taxon>
    </lineage>
</organism>
<feature type="domain" description="USP" evidence="9">
    <location>
        <begin position="100"/>
        <end position="813"/>
    </location>
</feature>
<dbReference type="VEuPathDB" id="FungiDB:TRICI_000892"/>
<reference evidence="10" key="1">
    <citation type="journal article" date="2019" name="G3 (Bethesda)">
        <title>Genome Assemblies of Two Rare Opportunistic Yeast Pathogens: Diutina rugosa (syn. Candida rugosa) and Trichomonascus ciferrii (syn. Candida ciferrii).</title>
        <authorList>
            <person name="Mixao V."/>
            <person name="Saus E."/>
            <person name="Hansen A.P."/>
            <person name="Lass-Florl C."/>
            <person name="Gabaldon T."/>
        </authorList>
    </citation>
    <scope>NUCLEOTIDE SEQUENCE</scope>
    <source>
        <strain evidence="10">CBS 4856</strain>
    </source>
</reference>
<keyword evidence="6" id="KW-0378">Hydrolase</keyword>
<dbReference type="InterPro" id="IPR038765">
    <property type="entry name" value="Papain-like_cys_pep_sf"/>
</dbReference>
<feature type="compositionally biased region" description="Low complexity" evidence="8">
    <location>
        <begin position="842"/>
        <end position="852"/>
    </location>
</feature>
<evidence type="ECO:0000256" key="3">
    <source>
        <dbReference type="ARBA" id="ARBA00012759"/>
    </source>
</evidence>
<evidence type="ECO:0000256" key="2">
    <source>
        <dbReference type="ARBA" id="ARBA00009085"/>
    </source>
</evidence>
<dbReference type="GO" id="GO:0006508">
    <property type="term" value="P:proteolysis"/>
    <property type="evidence" value="ECO:0007669"/>
    <property type="project" value="UniProtKB-KW"/>
</dbReference>
<dbReference type="InterPro" id="IPR018200">
    <property type="entry name" value="USP_CS"/>
</dbReference>
<dbReference type="PROSITE" id="PS00973">
    <property type="entry name" value="USP_2"/>
    <property type="match status" value="1"/>
</dbReference>
<evidence type="ECO:0000313" key="11">
    <source>
        <dbReference type="Proteomes" id="UP000761534"/>
    </source>
</evidence>
<dbReference type="CDD" id="cd02674">
    <property type="entry name" value="Peptidase_C19R"/>
    <property type="match status" value="1"/>
</dbReference>
<dbReference type="InterPro" id="IPR028889">
    <property type="entry name" value="USP"/>
</dbReference>
<dbReference type="PANTHER" id="PTHR21646:SF24">
    <property type="entry name" value="UBIQUITIN CARBOXYL-TERMINAL HYDROLASE"/>
    <property type="match status" value="1"/>
</dbReference>
<dbReference type="GO" id="GO:0004843">
    <property type="term" value="F:cysteine-type deubiquitinase activity"/>
    <property type="evidence" value="ECO:0007669"/>
    <property type="project" value="UniProtKB-EC"/>
</dbReference>
<evidence type="ECO:0000256" key="5">
    <source>
        <dbReference type="ARBA" id="ARBA00022786"/>
    </source>
</evidence>
<dbReference type="InterPro" id="IPR001394">
    <property type="entry name" value="Peptidase_C19_UCH"/>
</dbReference>
<comment type="catalytic activity">
    <reaction evidence="1">
        <text>Thiol-dependent hydrolysis of ester, thioester, amide, peptide and isopeptide bonds formed by the C-terminal Gly of ubiquitin (a 76-residue protein attached to proteins as an intracellular targeting signal).</text>
        <dbReference type="EC" id="3.4.19.12"/>
    </reaction>
</comment>
<evidence type="ECO:0000256" key="1">
    <source>
        <dbReference type="ARBA" id="ARBA00000707"/>
    </source>
</evidence>
<feature type="compositionally biased region" description="Low complexity" evidence="8">
    <location>
        <begin position="526"/>
        <end position="540"/>
    </location>
</feature>
<accession>A0A642VCQ4</accession>